<evidence type="ECO:0000256" key="3">
    <source>
        <dbReference type="ARBA" id="ARBA00022989"/>
    </source>
</evidence>
<keyword evidence="4 5" id="KW-0472">Membrane</keyword>
<reference evidence="7 8" key="1">
    <citation type="submission" date="2016-10" db="EMBL/GenBank/DDBJ databases">
        <authorList>
            <person name="de Groot N.N."/>
        </authorList>
    </citation>
    <scope>NUCLEOTIDE SEQUENCE [LARGE SCALE GENOMIC DNA]</scope>
    <source>
        <strain evidence="7 8">CGMCC 4.3519</strain>
    </source>
</reference>
<dbReference type="Pfam" id="PF04932">
    <property type="entry name" value="Wzy_C"/>
    <property type="match status" value="1"/>
</dbReference>
<feature type="transmembrane region" description="Helical" evidence="5">
    <location>
        <begin position="54"/>
        <end position="76"/>
    </location>
</feature>
<feature type="transmembrane region" description="Helical" evidence="5">
    <location>
        <begin position="121"/>
        <end position="146"/>
    </location>
</feature>
<evidence type="ECO:0000256" key="4">
    <source>
        <dbReference type="ARBA" id="ARBA00023136"/>
    </source>
</evidence>
<evidence type="ECO:0000313" key="7">
    <source>
        <dbReference type="EMBL" id="SEQ34260.1"/>
    </source>
</evidence>
<organism evidence="7 8">
    <name type="scientific">Streptomyces radiopugnans</name>
    <dbReference type="NCBI Taxonomy" id="403935"/>
    <lineage>
        <taxon>Bacteria</taxon>
        <taxon>Bacillati</taxon>
        <taxon>Actinomycetota</taxon>
        <taxon>Actinomycetes</taxon>
        <taxon>Kitasatosporales</taxon>
        <taxon>Streptomycetaceae</taxon>
        <taxon>Streptomyces</taxon>
    </lineage>
</organism>
<dbReference type="Proteomes" id="UP000199055">
    <property type="component" value="Unassembled WGS sequence"/>
</dbReference>
<gene>
    <name evidence="7" type="ORF">SAMN05216481_106129</name>
</gene>
<dbReference type="STRING" id="403935.SAMN05216481_106129"/>
<dbReference type="InterPro" id="IPR051533">
    <property type="entry name" value="WaaL-like"/>
</dbReference>
<dbReference type="PANTHER" id="PTHR37422">
    <property type="entry name" value="TEICHURONIC ACID BIOSYNTHESIS PROTEIN TUAE"/>
    <property type="match status" value="1"/>
</dbReference>
<evidence type="ECO:0000256" key="5">
    <source>
        <dbReference type="SAM" id="Phobius"/>
    </source>
</evidence>
<dbReference type="GO" id="GO:0016020">
    <property type="term" value="C:membrane"/>
    <property type="evidence" value="ECO:0007669"/>
    <property type="project" value="UniProtKB-SubCell"/>
</dbReference>
<feature type="transmembrane region" description="Helical" evidence="5">
    <location>
        <begin position="6"/>
        <end position="23"/>
    </location>
</feature>
<feature type="transmembrane region" description="Helical" evidence="5">
    <location>
        <begin position="278"/>
        <end position="297"/>
    </location>
</feature>
<protein>
    <submittedName>
        <fullName evidence="7">O-Antigen ligase</fullName>
    </submittedName>
</protein>
<dbReference type="InterPro" id="IPR007016">
    <property type="entry name" value="O-antigen_ligase-rel_domated"/>
</dbReference>
<dbReference type="EMBL" id="FOET01000006">
    <property type="protein sequence ID" value="SEQ34260.1"/>
    <property type="molecule type" value="Genomic_DNA"/>
</dbReference>
<keyword evidence="3 5" id="KW-1133">Transmembrane helix</keyword>
<keyword evidence="2 5" id="KW-0812">Transmembrane</keyword>
<comment type="subcellular location">
    <subcellularLocation>
        <location evidence="1">Membrane</location>
        <topology evidence="1">Multi-pass membrane protein</topology>
    </subcellularLocation>
</comment>
<sequence length="325" mass="31292">MPDVAGAAVLGCCAGWVLLCAAGRDARPEGVLLAVLAVAAGYACGRIGGSLLPVAAPAGAALAGLVSLLLSPVFPLPDPSATVPAGRAGAEAALAVLTAGAACCAAWAAGSARARRLLHTLVLAAAAAALATGSPAGCAAALGVLLCSLAAGRTRRRLPALAVLAAAAAAVAGAVWAVAGGSLPAALERPLQEPLTSQRIVLWREALALAAEHPVRGAGPDRFGALNRAAEQGAAPDGKPHSAPLQAAAEQGVPGVLLLGAAFGWVLLALYRSPRPTPVVLAAGAALTGLAAVASVGNALSFNQITMGAGLLVGLATAGEGGEVP</sequence>
<keyword evidence="8" id="KW-1185">Reference proteome</keyword>
<dbReference type="AlphaFoldDB" id="A0A1H9F8H8"/>
<proteinExistence type="predicted"/>
<accession>A0A1H9F8H8</accession>
<evidence type="ECO:0000313" key="8">
    <source>
        <dbReference type="Proteomes" id="UP000199055"/>
    </source>
</evidence>
<feature type="transmembrane region" description="Helical" evidence="5">
    <location>
        <begin position="30"/>
        <end position="48"/>
    </location>
</feature>
<feature type="transmembrane region" description="Helical" evidence="5">
    <location>
        <begin position="88"/>
        <end position="109"/>
    </location>
</feature>
<feature type="transmembrane region" description="Helical" evidence="5">
    <location>
        <begin position="252"/>
        <end position="271"/>
    </location>
</feature>
<name>A0A1H9F8H8_9ACTN</name>
<evidence type="ECO:0000259" key="6">
    <source>
        <dbReference type="Pfam" id="PF04932"/>
    </source>
</evidence>
<dbReference type="GO" id="GO:0016874">
    <property type="term" value="F:ligase activity"/>
    <property type="evidence" value="ECO:0007669"/>
    <property type="project" value="UniProtKB-KW"/>
</dbReference>
<evidence type="ECO:0000256" key="2">
    <source>
        <dbReference type="ARBA" id="ARBA00022692"/>
    </source>
</evidence>
<feature type="domain" description="O-antigen ligase-related" evidence="6">
    <location>
        <begin position="121"/>
        <end position="259"/>
    </location>
</feature>
<evidence type="ECO:0000256" key="1">
    <source>
        <dbReference type="ARBA" id="ARBA00004141"/>
    </source>
</evidence>
<feature type="transmembrane region" description="Helical" evidence="5">
    <location>
        <begin position="158"/>
        <end position="179"/>
    </location>
</feature>
<dbReference type="RefSeq" id="WP_245770087.1">
    <property type="nucleotide sequence ID" value="NZ_FOET01000006.1"/>
</dbReference>
<keyword evidence="7" id="KW-0436">Ligase</keyword>
<dbReference type="PANTHER" id="PTHR37422:SF21">
    <property type="entry name" value="EXOQ-LIKE PROTEIN"/>
    <property type="match status" value="1"/>
</dbReference>